<dbReference type="EMBL" id="FLRE01000179">
    <property type="protein sequence ID" value="SBT45671.1"/>
    <property type="molecule type" value="Genomic_DNA"/>
</dbReference>
<gene>
    <name evidence="1" type="ORF">POVWA1_051240</name>
    <name evidence="2" type="ORF">POVWA2_050490</name>
</gene>
<dbReference type="EMBL" id="FLRD01000136">
    <property type="protein sequence ID" value="SBT45139.1"/>
    <property type="molecule type" value="Genomic_DNA"/>
</dbReference>
<reference evidence="4" key="1">
    <citation type="submission" date="2016-05" db="EMBL/GenBank/DDBJ databases">
        <authorList>
            <person name="Naeem R."/>
        </authorList>
    </citation>
    <scope>NUCLEOTIDE SEQUENCE [LARGE SCALE GENOMIC DNA]</scope>
</reference>
<evidence type="ECO:0000313" key="2">
    <source>
        <dbReference type="EMBL" id="SBT45671.1"/>
    </source>
</evidence>
<evidence type="ECO:0000313" key="1">
    <source>
        <dbReference type="EMBL" id="SBT45139.1"/>
    </source>
</evidence>
<proteinExistence type="predicted"/>
<accession>A0A1A8ZMQ3</accession>
<dbReference type="Proteomes" id="UP000078555">
    <property type="component" value="Unassembled WGS sequence"/>
</dbReference>
<protein>
    <submittedName>
        <fullName evidence="1">Uncharacterized protein</fullName>
    </submittedName>
</protein>
<evidence type="ECO:0000313" key="3">
    <source>
        <dbReference type="Proteomes" id="UP000078550"/>
    </source>
</evidence>
<organism evidence="1 4">
    <name type="scientific">Plasmodium ovale wallikeri</name>
    <dbReference type="NCBI Taxonomy" id="864142"/>
    <lineage>
        <taxon>Eukaryota</taxon>
        <taxon>Sar</taxon>
        <taxon>Alveolata</taxon>
        <taxon>Apicomplexa</taxon>
        <taxon>Aconoidasida</taxon>
        <taxon>Haemosporida</taxon>
        <taxon>Plasmodiidae</taxon>
        <taxon>Plasmodium</taxon>
        <taxon>Plasmodium (Plasmodium)</taxon>
    </lineage>
</organism>
<reference evidence="3" key="3">
    <citation type="submission" date="2016-05" db="EMBL/GenBank/DDBJ databases">
        <authorList>
            <person name="Naeem Raeece"/>
        </authorList>
    </citation>
    <scope>NUCLEOTIDE SEQUENCE [LARGE SCALE GENOMIC DNA]</scope>
</reference>
<keyword evidence="4" id="KW-1185">Reference proteome</keyword>
<name>A0A1A8ZMQ3_PLAOA</name>
<evidence type="ECO:0000313" key="4">
    <source>
        <dbReference type="Proteomes" id="UP000078555"/>
    </source>
</evidence>
<dbReference type="AlphaFoldDB" id="A0A1A8ZMQ3"/>
<dbReference type="Proteomes" id="UP000078550">
    <property type="component" value="Unassembled WGS sequence"/>
</dbReference>
<reference evidence="1" key="2">
    <citation type="submission" date="2016-05" db="EMBL/GenBank/DDBJ databases">
        <authorList>
            <person name="Lavstsen T."/>
            <person name="Jespersen J.S."/>
        </authorList>
    </citation>
    <scope>NUCLEOTIDE SEQUENCE [LARGE SCALE GENOMIC DNA]</scope>
</reference>
<sequence length="124" mass="14629">MRTLQYTVLKGIKKRRACICKQKRVKLVGERREYLHILRVLSPTLFCKLQPVTTHKELKPHMCYFSWFPTLVPPAIRNFLKKIRSARKEVKKRVHTSRRRNDKLKGAQGPGEPLDIAIILRGLW</sequence>